<dbReference type="SUPFAM" id="SSF46785">
    <property type="entry name" value="Winged helix' DNA-binding domain"/>
    <property type="match status" value="1"/>
</dbReference>
<evidence type="ECO:0008006" key="3">
    <source>
        <dbReference type="Google" id="ProtNLM"/>
    </source>
</evidence>
<dbReference type="Proteomes" id="UP000010297">
    <property type="component" value="Unassembled WGS sequence"/>
</dbReference>
<protein>
    <recommendedName>
        <fullName evidence="3">PerC family transcriptional regulator</fullName>
    </recommendedName>
</protein>
<organism evidence="1 2">
    <name type="scientific">Atlantibacter hermannii NBRC 105704</name>
    <dbReference type="NCBI Taxonomy" id="1115512"/>
    <lineage>
        <taxon>Bacteria</taxon>
        <taxon>Pseudomonadati</taxon>
        <taxon>Pseudomonadota</taxon>
        <taxon>Gammaproteobacteria</taxon>
        <taxon>Enterobacterales</taxon>
        <taxon>Enterobacteriaceae</taxon>
        <taxon>Atlantibacter</taxon>
    </lineage>
</organism>
<dbReference type="InterPro" id="IPR036388">
    <property type="entry name" value="WH-like_DNA-bd_sf"/>
</dbReference>
<accession>H5UYY9</accession>
<evidence type="ECO:0000313" key="2">
    <source>
        <dbReference type="Proteomes" id="UP000010297"/>
    </source>
</evidence>
<evidence type="ECO:0000313" key="1">
    <source>
        <dbReference type="EMBL" id="GAB50143.1"/>
    </source>
</evidence>
<proteinExistence type="predicted"/>
<dbReference type="AlphaFoldDB" id="H5UYY9"/>
<dbReference type="eggNOG" id="ENOG5033KP0">
    <property type="taxonomic scope" value="Bacteria"/>
</dbReference>
<dbReference type="Pfam" id="PF06069">
    <property type="entry name" value="PerC"/>
    <property type="match status" value="1"/>
</dbReference>
<dbReference type="InterPro" id="IPR024684">
    <property type="entry name" value="Tscrpt_act_PerC/SfV_Orf40"/>
</dbReference>
<sequence>MSIASKVLQYVIENPGCNYRDIAKAMPGTNTSTINRCLGRFYEEGKLRRDFQESTLTYYPSNQTLAETLSEEDLRTLTGLENRAQQLEAQGLYFRAASVWLKAFDMAISSTDRNRYVSRRALCLRHAGNFMTPEGRCYLAGRYVGEEK</sequence>
<reference evidence="1 2" key="1">
    <citation type="submission" date="2012-02" db="EMBL/GenBank/DDBJ databases">
        <title>Whole genome shotgun sequence of Escherichia hermannii NBRC 105704.</title>
        <authorList>
            <person name="Yoshida I."/>
            <person name="Hosoyama A."/>
            <person name="Tsuchikane K."/>
            <person name="Katsumata H."/>
            <person name="Yamazaki S."/>
            <person name="Fujita N."/>
        </authorList>
    </citation>
    <scope>NUCLEOTIDE SEQUENCE [LARGE SCALE GENOMIC DNA]</scope>
    <source>
        <strain evidence="1 2">NBRC 105704</strain>
    </source>
</reference>
<dbReference type="GeneID" id="92828782"/>
<gene>
    <name evidence="1" type="primary">yfdN</name>
    <name evidence="1" type="ORF">EH105704_01_01480</name>
</gene>
<dbReference type="EMBL" id="BAFF01000001">
    <property type="protein sequence ID" value="GAB50143.1"/>
    <property type="molecule type" value="Genomic_DNA"/>
</dbReference>
<dbReference type="RefSeq" id="WP_002433817.1">
    <property type="nucleotide sequence ID" value="NZ_BAFF01000001.1"/>
</dbReference>
<dbReference type="InterPro" id="IPR036390">
    <property type="entry name" value="WH_DNA-bd_sf"/>
</dbReference>
<name>H5UYY9_ATLHE</name>
<dbReference type="Gene3D" id="1.10.10.10">
    <property type="entry name" value="Winged helix-like DNA-binding domain superfamily/Winged helix DNA-binding domain"/>
    <property type="match status" value="1"/>
</dbReference>
<keyword evidence="2" id="KW-1185">Reference proteome</keyword>
<comment type="caution">
    <text evidence="1">The sequence shown here is derived from an EMBL/GenBank/DDBJ whole genome shotgun (WGS) entry which is preliminary data.</text>
</comment>